<dbReference type="Pfam" id="PF06026">
    <property type="entry name" value="Rib_5-P_isom_A"/>
    <property type="match status" value="1"/>
</dbReference>
<comment type="function">
    <text evidence="3">Catalyzes the reversible conversion of ribose-5-phosphate to ribulose 5-phosphate.</text>
</comment>
<dbReference type="RefSeq" id="WP_070598197.1">
    <property type="nucleotide sequence ID" value="NZ_JASOKO010000002.1"/>
</dbReference>
<dbReference type="GO" id="GO:0005829">
    <property type="term" value="C:cytosol"/>
    <property type="evidence" value="ECO:0007669"/>
    <property type="project" value="TreeGrafter"/>
</dbReference>
<dbReference type="PANTHER" id="PTHR11934">
    <property type="entry name" value="RIBOSE-5-PHOSPHATE ISOMERASE"/>
    <property type="match status" value="1"/>
</dbReference>
<dbReference type="GO" id="GO:0004751">
    <property type="term" value="F:ribose-5-phosphate isomerase activity"/>
    <property type="evidence" value="ECO:0007669"/>
    <property type="project" value="UniProtKB-UniRule"/>
</dbReference>
<evidence type="ECO:0000313" key="4">
    <source>
        <dbReference type="EMBL" id="RAV81357.1"/>
    </source>
</evidence>
<dbReference type="EMBL" id="QMHM01000001">
    <property type="protein sequence ID" value="RAV81357.1"/>
    <property type="molecule type" value="Genomic_DNA"/>
</dbReference>
<feature type="binding site" evidence="3">
    <location>
        <begin position="94"/>
        <end position="97"/>
    </location>
    <ligand>
        <name>substrate</name>
    </ligand>
</feature>
<evidence type="ECO:0000256" key="2">
    <source>
        <dbReference type="ARBA" id="ARBA00023235"/>
    </source>
</evidence>
<comment type="catalytic activity">
    <reaction evidence="1 3">
        <text>aldehydo-D-ribose 5-phosphate = D-ribulose 5-phosphate</text>
        <dbReference type="Rhea" id="RHEA:14657"/>
        <dbReference type="ChEBI" id="CHEBI:58121"/>
        <dbReference type="ChEBI" id="CHEBI:58273"/>
        <dbReference type="EC" id="5.3.1.6"/>
    </reaction>
</comment>
<dbReference type="NCBIfam" id="NF001924">
    <property type="entry name" value="PRK00702.1"/>
    <property type="match status" value="1"/>
</dbReference>
<comment type="similarity">
    <text evidence="3">Belongs to the ribose 5-phosphate isomerase family.</text>
</comment>
<dbReference type="NCBIfam" id="TIGR00021">
    <property type="entry name" value="rpiA"/>
    <property type="match status" value="1"/>
</dbReference>
<dbReference type="PANTHER" id="PTHR11934:SF0">
    <property type="entry name" value="RIBOSE-5-PHOSPHATE ISOMERASE"/>
    <property type="match status" value="1"/>
</dbReference>
<sequence>MDNKELVGRQAAYLVEDHTVVGLGTGSTAWYFIDELGKRVQEEGLDLQAVSSSVKSIDQAKALGIEVLPIDQVEAVDLTIDGVDEFTDDFDGIKGGGGALLEEKIVATYSQRIIWVAEERKHVKQLGAFPLAVEVIKNGHQHLFKHFEDKGYQPTMRKTETGELFHTDNDNYIIDLHLEAIKDPQALADELIHLVGVVEHGLFLGMTEDVLLAQDGEVYFVSGRPFPKVQ</sequence>
<feature type="binding site" evidence="3">
    <location>
        <begin position="81"/>
        <end position="84"/>
    </location>
    <ligand>
        <name>substrate</name>
    </ligand>
</feature>
<dbReference type="HAMAP" id="MF_00170">
    <property type="entry name" value="Rib_5P_isom_A"/>
    <property type="match status" value="1"/>
</dbReference>
<dbReference type="Proteomes" id="UP000251923">
    <property type="component" value="Unassembled WGS sequence"/>
</dbReference>
<name>A0A2I1L6R8_9LACT</name>
<dbReference type="InterPro" id="IPR004788">
    <property type="entry name" value="Ribose5P_isomerase_type_A"/>
</dbReference>
<dbReference type="EC" id="5.3.1.6" evidence="3"/>
<comment type="pathway">
    <text evidence="3">Carbohydrate degradation; pentose phosphate pathway; D-ribose 5-phosphate from D-ribulose 5-phosphate (non-oxidative stage): step 1/1.</text>
</comment>
<feature type="binding site" evidence="3">
    <location>
        <begin position="25"/>
        <end position="28"/>
    </location>
    <ligand>
        <name>substrate</name>
    </ligand>
</feature>
<accession>A0A2I1L6R8</accession>
<feature type="binding site" evidence="3">
    <location>
        <position position="121"/>
    </location>
    <ligand>
        <name>substrate</name>
    </ligand>
</feature>
<proteinExistence type="inferred from homology"/>
<dbReference type="GO" id="GO:0006014">
    <property type="term" value="P:D-ribose metabolic process"/>
    <property type="evidence" value="ECO:0007669"/>
    <property type="project" value="TreeGrafter"/>
</dbReference>
<dbReference type="AlphaFoldDB" id="A0A2I1L6R8"/>
<gene>
    <name evidence="3" type="primary">rpiA</name>
    <name evidence="4" type="ORF">DBT54_00345</name>
</gene>
<dbReference type="Gene3D" id="3.30.70.260">
    <property type="match status" value="1"/>
</dbReference>
<evidence type="ECO:0000313" key="5">
    <source>
        <dbReference type="Proteomes" id="UP000251923"/>
    </source>
</evidence>
<evidence type="ECO:0000256" key="3">
    <source>
        <dbReference type="HAMAP-Rule" id="MF_00170"/>
    </source>
</evidence>
<dbReference type="SUPFAM" id="SSF100950">
    <property type="entry name" value="NagB/RpiA/CoA transferase-like"/>
    <property type="match status" value="1"/>
</dbReference>
<dbReference type="InterPro" id="IPR020672">
    <property type="entry name" value="Ribose5P_isomerase_typA_subgr"/>
</dbReference>
<evidence type="ECO:0000256" key="1">
    <source>
        <dbReference type="ARBA" id="ARBA00001713"/>
    </source>
</evidence>
<dbReference type="GO" id="GO:0009052">
    <property type="term" value="P:pentose-phosphate shunt, non-oxidative branch"/>
    <property type="evidence" value="ECO:0007669"/>
    <property type="project" value="UniProtKB-UniRule"/>
</dbReference>
<dbReference type="UniPathway" id="UPA00115">
    <property type="reaction ID" value="UER00412"/>
</dbReference>
<reference evidence="4 5" key="1">
    <citation type="submission" date="2018-04" db="EMBL/GenBank/DDBJ databases">
        <title>Aerococcus urinae genomes.</title>
        <authorList>
            <person name="Hilt E."/>
            <person name="Gilbert N.M."/>
            <person name="Thomas-White K."/>
            <person name="Putonti C."/>
            <person name="Lewis A.L."/>
            <person name="Visck K.L."/>
            <person name="Wolfe A.J."/>
        </authorList>
    </citation>
    <scope>NUCLEOTIDE SEQUENCE [LARGE SCALE GENOMIC DNA]</scope>
    <source>
        <strain evidence="4 5">UMB7480</strain>
    </source>
</reference>
<comment type="subunit">
    <text evidence="3">Homodimer.</text>
</comment>
<dbReference type="InterPro" id="IPR037171">
    <property type="entry name" value="NagB/RpiA_transferase-like"/>
</dbReference>
<dbReference type="FunFam" id="3.40.50.1360:FF:000001">
    <property type="entry name" value="Ribose-5-phosphate isomerase A"/>
    <property type="match status" value="1"/>
</dbReference>
<dbReference type="SUPFAM" id="SSF75445">
    <property type="entry name" value="D-ribose-5-phosphate isomerase (RpiA), lid domain"/>
    <property type="match status" value="1"/>
</dbReference>
<organism evidence="4 5">
    <name type="scientific">Aerococcus urinae</name>
    <dbReference type="NCBI Taxonomy" id="1376"/>
    <lineage>
        <taxon>Bacteria</taxon>
        <taxon>Bacillati</taxon>
        <taxon>Bacillota</taxon>
        <taxon>Bacilli</taxon>
        <taxon>Lactobacillales</taxon>
        <taxon>Aerococcaceae</taxon>
        <taxon>Aerococcus</taxon>
    </lineage>
</organism>
<dbReference type="Gene3D" id="3.40.50.1360">
    <property type="match status" value="1"/>
</dbReference>
<comment type="caution">
    <text evidence="4">The sequence shown here is derived from an EMBL/GenBank/DDBJ whole genome shotgun (WGS) entry which is preliminary data.</text>
</comment>
<feature type="active site" description="Proton acceptor" evidence="3">
    <location>
        <position position="103"/>
    </location>
</feature>
<dbReference type="CDD" id="cd01398">
    <property type="entry name" value="RPI_A"/>
    <property type="match status" value="1"/>
</dbReference>
<keyword evidence="2 3" id="KW-0413">Isomerase</keyword>
<protein>
    <recommendedName>
        <fullName evidence="3">Ribose-5-phosphate isomerase A</fullName>
        <ecNumber evidence="3">5.3.1.6</ecNumber>
    </recommendedName>
    <alternativeName>
        <fullName evidence="3">Phosphoriboisomerase A</fullName>
        <shortName evidence="3">PRI</shortName>
    </alternativeName>
</protein>